<keyword evidence="5 12" id="KW-0863">Zinc-finger</keyword>
<feature type="coiled-coil region" evidence="13">
    <location>
        <begin position="92"/>
        <end position="135"/>
    </location>
</feature>
<dbReference type="OrthoDB" id="6272564at2759"/>
<evidence type="ECO:0000313" key="17">
    <source>
        <dbReference type="Proteomes" id="UP000218231"/>
    </source>
</evidence>
<evidence type="ECO:0000256" key="2">
    <source>
        <dbReference type="ARBA" id="ARBA00004286"/>
    </source>
</evidence>
<evidence type="ECO:0000256" key="13">
    <source>
        <dbReference type="SAM" id="Coils"/>
    </source>
</evidence>
<protein>
    <recommendedName>
        <fullName evidence="15">MYND-type domain-containing protein</fullName>
    </recommendedName>
</protein>
<keyword evidence="8" id="KW-0805">Transcription regulation</keyword>
<dbReference type="SUPFAM" id="SSF144232">
    <property type="entry name" value="HIT/MYND zinc finger-like"/>
    <property type="match status" value="1"/>
</dbReference>
<keyword evidence="9" id="KW-0103">Bromodomain</keyword>
<dbReference type="GO" id="GO:0009966">
    <property type="term" value="P:regulation of signal transduction"/>
    <property type="evidence" value="ECO:0007669"/>
    <property type="project" value="TreeGrafter"/>
</dbReference>
<dbReference type="GO" id="GO:0140006">
    <property type="term" value="F:histone H3 reader activity"/>
    <property type="evidence" value="ECO:0007669"/>
    <property type="project" value="UniProtKB-ARBA"/>
</dbReference>
<evidence type="ECO:0000256" key="6">
    <source>
        <dbReference type="ARBA" id="ARBA00022833"/>
    </source>
</evidence>
<dbReference type="EMBL" id="LIAE01006788">
    <property type="protein sequence ID" value="PAV85314.1"/>
    <property type="molecule type" value="Genomic_DNA"/>
</dbReference>
<keyword evidence="4" id="KW-0479">Metal-binding</keyword>
<evidence type="ECO:0000256" key="3">
    <source>
        <dbReference type="ARBA" id="ARBA00022454"/>
    </source>
</evidence>
<dbReference type="GO" id="GO:0005694">
    <property type="term" value="C:chromosome"/>
    <property type="evidence" value="ECO:0007669"/>
    <property type="project" value="UniProtKB-SubCell"/>
</dbReference>
<evidence type="ECO:0000313" key="16">
    <source>
        <dbReference type="EMBL" id="PAV85314.1"/>
    </source>
</evidence>
<evidence type="ECO:0000256" key="14">
    <source>
        <dbReference type="SAM" id="MobiDB-lite"/>
    </source>
</evidence>
<dbReference type="Gene3D" id="6.10.140.2220">
    <property type="match status" value="1"/>
</dbReference>
<dbReference type="InterPro" id="IPR002893">
    <property type="entry name" value="Znf_MYND"/>
</dbReference>
<sequence>MDNMGMMENNHGANEMSGVTDLARDVKVDFSSQDGEEGAWVVDDRMKRMIMDLQRHWLQHYQEAREKMLVELTETLHSEFLSDQQKIRTELLTQFKDELDQTKAELETKYQETLKEELANVREKHNKEIVSLKKKQWCWHCEKEAIYHCCWNTAYCSVECQQAHWQQHRRLCRRKKAPPHPNSNGTSSGGAGLQLPAPANDS</sequence>
<feature type="domain" description="MYND-type" evidence="15">
    <location>
        <begin position="138"/>
        <end position="172"/>
    </location>
</feature>
<evidence type="ECO:0000256" key="9">
    <source>
        <dbReference type="ARBA" id="ARBA00023117"/>
    </source>
</evidence>
<evidence type="ECO:0000259" key="15">
    <source>
        <dbReference type="PROSITE" id="PS50865"/>
    </source>
</evidence>
<dbReference type="Pfam" id="PF24324">
    <property type="entry name" value="MYND_ZMYND11_ZMYD8"/>
    <property type="match status" value="1"/>
</dbReference>
<keyword evidence="13" id="KW-0175">Coiled coil</keyword>
<dbReference type="GO" id="GO:0003714">
    <property type="term" value="F:transcription corepressor activity"/>
    <property type="evidence" value="ECO:0007669"/>
    <property type="project" value="InterPro"/>
</dbReference>
<evidence type="ECO:0000256" key="11">
    <source>
        <dbReference type="ARBA" id="ARBA00023242"/>
    </source>
</evidence>
<reference evidence="16 17" key="1">
    <citation type="journal article" date="2017" name="Curr. Biol.">
        <title>Genome architecture and evolution of a unichromosomal asexual nematode.</title>
        <authorList>
            <person name="Fradin H."/>
            <person name="Zegar C."/>
            <person name="Gutwein M."/>
            <person name="Lucas J."/>
            <person name="Kovtun M."/>
            <person name="Corcoran D."/>
            <person name="Baugh L.R."/>
            <person name="Kiontke K."/>
            <person name="Gunsalus K."/>
            <person name="Fitch D.H."/>
            <person name="Piano F."/>
        </authorList>
    </citation>
    <scope>NUCLEOTIDE SEQUENCE [LARGE SCALE GENOMIC DNA]</scope>
    <source>
        <strain evidence="16">PF1309</strain>
    </source>
</reference>
<keyword evidence="3" id="KW-0158">Chromosome</keyword>
<name>A0A2A2LGM1_9BILA</name>
<evidence type="ECO:0000256" key="7">
    <source>
        <dbReference type="ARBA" id="ARBA00022853"/>
    </source>
</evidence>
<gene>
    <name evidence="16" type="ORF">WR25_13104</name>
</gene>
<comment type="subcellular location">
    <subcellularLocation>
        <location evidence="2">Chromosome</location>
    </subcellularLocation>
    <subcellularLocation>
        <location evidence="1">Nucleus</location>
    </subcellularLocation>
</comment>
<keyword evidence="17" id="KW-1185">Reference proteome</keyword>
<evidence type="ECO:0000256" key="1">
    <source>
        <dbReference type="ARBA" id="ARBA00004123"/>
    </source>
</evidence>
<feature type="region of interest" description="Disordered" evidence="14">
    <location>
        <begin position="175"/>
        <end position="202"/>
    </location>
</feature>
<keyword evidence="11" id="KW-0539">Nucleus</keyword>
<comment type="caution">
    <text evidence="16">The sequence shown here is derived from an EMBL/GenBank/DDBJ whole genome shotgun (WGS) entry which is preliminary data.</text>
</comment>
<evidence type="ECO:0000256" key="8">
    <source>
        <dbReference type="ARBA" id="ARBA00023015"/>
    </source>
</evidence>
<dbReference type="GO" id="GO:0034243">
    <property type="term" value="P:regulation of transcription elongation by RNA polymerase II"/>
    <property type="evidence" value="ECO:0007669"/>
    <property type="project" value="InterPro"/>
</dbReference>
<keyword evidence="6" id="KW-0862">Zinc</keyword>
<dbReference type="GO" id="GO:0008270">
    <property type="term" value="F:zinc ion binding"/>
    <property type="evidence" value="ECO:0007669"/>
    <property type="project" value="UniProtKB-KW"/>
</dbReference>
<proteinExistence type="predicted"/>
<dbReference type="FunFam" id="6.10.140.2220:FF:000002">
    <property type="entry name" value="Protein kinase C-binding protein 1 isoform C"/>
    <property type="match status" value="1"/>
</dbReference>
<dbReference type="InterPro" id="IPR047269">
    <property type="entry name" value="ZMY11"/>
</dbReference>
<dbReference type="Proteomes" id="UP000218231">
    <property type="component" value="Unassembled WGS sequence"/>
</dbReference>
<dbReference type="PROSITE" id="PS50865">
    <property type="entry name" value="ZF_MYND_2"/>
    <property type="match status" value="1"/>
</dbReference>
<evidence type="ECO:0000256" key="4">
    <source>
        <dbReference type="ARBA" id="ARBA00022723"/>
    </source>
</evidence>
<evidence type="ECO:0000256" key="10">
    <source>
        <dbReference type="ARBA" id="ARBA00023163"/>
    </source>
</evidence>
<dbReference type="AlphaFoldDB" id="A0A2A2LGM1"/>
<dbReference type="GO" id="GO:0005634">
    <property type="term" value="C:nucleus"/>
    <property type="evidence" value="ECO:0007669"/>
    <property type="project" value="UniProtKB-SubCell"/>
</dbReference>
<keyword evidence="10" id="KW-0804">Transcription</keyword>
<keyword evidence="7" id="KW-0156">Chromatin regulator</keyword>
<accession>A0A2A2LGM1</accession>
<dbReference type="InterPro" id="IPR057053">
    <property type="entry name" value="MYND_ZMYND11_ZMYD8"/>
</dbReference>
<dbReference type="PANTHER" id="PTHR46379">
    <property type="entry name" value="ZINC FINGER MYND DOMAIN-CONTAINING"/>
    <property type="match status" value="1"/>
</dbReference>
<dbReference type="PANTHER" id="PTHR46379:SF1">
    <property type="entry name" value="ZINC FINGER MYND DOMAIN-CONTAINING PROTEIN 11"/>
    <property type="match status" value="1"/>
</dbReference>
<organism evidence="16 17">
    <name type="scientific">Diploscapter pachys</name>
    <dbReference type="NCBI Taxonomy" id="2018661"/>
    <lineage>
        <taxon>Eukaryota</taxon>
        <taxon>Metazoa</taxon>
        <taxon>Ecdysozoa</taxon>
        <taxon>Nematoda</taxon>
        <taxon>Chromadorea</taxon>
        <taxon>Rhabditida</taxon>
        <taxon>Rhabditina</taxon>
        <taxon>Rhabditomorpha</taxon>
        <taxon>Rhabditoidea</taxon>
        <taxon>Rhabditidae</taxon>
        <taxon>Diploscapter</taxon>
    </lineage>
</organism>
<evidence type="ECO:0000256" key="5">
    <source>
        <dbReference type="ARBA" id="ARBA00022771"/>
    </source>
</evidence>
<dbReference type="PROSITE" id="PS01360">
    <property type="entry name" value="ZF_MYND_1"/>
    <property type="match status" value="1"/>
</dbReference>
<dbReference type="STRING" id="2018661.A0A2A2LGM1"/>
<evidence type="ECO:0000256" key="12">
    <source>
        <dbReference type="PROSITE-ProRule" id="PRU00134"/>
    </source>
</evidence>